<gene>
    <name evidence="1" type="ORF">ACOF00016_LOCUS12073</name>
</gene>
<organism evidence="1">
    <name type="scientific">Amphora coffeiformis</name>
    <dbReference type="NCBI Taxonomy" id="265554"/>
    <lineage>
        <taxon>Eukaryota</taxon>
        <taxon>Sar</taxon>
        <taxon>Stramenopiles</taxon>
        <taxon>Ochrophyta</taxon>
        <taxon>Bacillariophyta</taxon>
        <taxon>Bacillariophyceae</taxon>
        <taxon>Bacillariophycidae</taxon>
        <taxon>Thalassiophysales</taxon>
        <taxon>Catenulaceae</taxon>
        <taxon>Amphora</taxon>
    </lineage>
</organism>
<dbReference type="EMBL" id="HBIM01015289">
    <property type="protein sequence ID" value="CAE0414898.1"/>
    <property type="molecule type" value="Transcribed_RNA"/>
</dbReference>
<accession>A0A7S3L8L2</accession>
<evidence type="ECO:0000313" key="1">
    <source>
        <dbReference type="EMBL" id="CAE0414898.1"/>
    </source>
</evidence>
<dbReference type="InterPro" id="IPR011051">
    <property type="entry name" value="RmlC_Cupin_sf"/>
</dbReference>
<sequence length="771" mass="86616">MFVCCSCSFIFVFADPPAGSIVLLLKHANAEKVFHWGKNSLCSGFMIMNVQKLAEIWDRMPLLGPWKPTDTPGDQIILRSFHSKFPEMVGSLPIEWDISARNGFMGNSERSYLKSDPRKVAEWLKSGAGMLHFNGGGESAESYYKVHPQFSGKYNDTFGLAKFYVDIPWPWVRFLMKSMTRHSISYAPLIVEENRSIPAHTMAEDSFGPPLVSTLSDDTGIVGPVDLSAVLFSAMECTRQFKNWGNAWKTELVSRPYVKSPFAYKEACREMALHSDLVKEAQALIGHDDIMVASMSPLSKPPGWQHRWHSDVESVVDASCTEHVWTAWLPAWGGSEEAGLHFITHTSNSSVLAQTYLEELGLKQCKSCEESKDQKRFEEVGEVLLLHAKTQDENSRYIRVPAKFGQAWFFKGTTFHGSINRSDETRQAFQFHFMPSNCRFRRHRMERNTWPHPEELIKELPVVIPVLGNASSAPFVTKGADTGHGIEPFPLNNWLFPDMRKPEKVFYKYDRTNHLVRKAIQHIVNLPQVFSFENDWIDLPCTKEGDSASGIIDMTKCKQPMFEGGTRLLRHMEYHASQLRKNSAAHSLRFHEEFELLYVARGKVILSLAQTAPHDSVLYRKEVTAGGLAFYPAWQAHGVTAVEEPQAAYIAIRWIGKASEEPVPASSVKLWEDLDSGHIGHIKPTEVSELQNLSVVVQTVGYEKALSTLSINAGEDTLVLATRGSIGFQGKEIKSPGTVFIPSTDEPSTADIVEVFSGGRALVVRIRPKHQ</sequence>
<dbReference type="SUPFAM" id="SSF51182">
    <property type="entry name" value="RmlC-like cupins"/>
    <property type="match status" value="1"/>
</dbReference>
<dbReference type="Gene3D" id="2.60.120.620">
    <property type="entry name" value="q2cbj1_9rhob like domain"/>
    <property type="match status" value="1"/>
</dbReference>
<dbReference type="Gene3D" id="2.60.120.10">
    <property type="entry name" value="Jelly Rolls"/>
    <property type="match status" value="1"/>
</dbReference>
<dbReference type="InterPro" id="IPR014710">
    <property type="entry name" value="RmlC-like_jellyroll"/>
</dbReference>
<reference evidence="1" key="1">
    <citation type="submission" date="2021-01" db="EMBL/GenBank/DDBJ databases">
        <authorList>
            <person name="Corre E."/>
            <person name="Pelletier E."/>
            <person name="Niang G."/>
            <person name="Scheremetjew M."/>
            <person name="Finn R."/>
            <person name="Kale V."/>
            <person name="Holt S."/>
            <person name="Cochrane G."/>
            <person name="Meng A."/>
            <person name="Brown T."/>
            <person name="Cohen L."/>
        </authorList>
    </citation>
    <scope>NUCLEOTIDE SEQUENCE</scope>
    <source>
        <strain evidence="1">CCMP127</strain>
    </source>
</reference>
<protein>
    <submittedName>
        <fullName evidence="1">Uncharacterized protein</fullName>
    </submittedName>
</protein>
<dbReference type="AlphaFoldDB" id="A0A7S3L8L2"/>
<proteinExistence type="predicted"/>
<dbReference type="SUPFAM" id="SSF51197">
    <property type="entry name" value="Clavaminate synthase-like"/>
    <property type="match status" value="1"/>
</dbReference>
<name>A0A7S3L8L2_9STRA</name>